<comment type="caution">
    <text evidence="1">The sequence shown here is derived from an EMBL/GenBank/DDBJ whole genome shotgun (WGS) entry which is preliminary data.</text>
</comment>
<protein>
    <submittedName>
        <fullName evidence="1">Uncharacterized protein</fullName>
    </submittedName>
</protein>
<dbReference type="Pfam" id="PF18742">
    <property type="entry name" value="DpnII-MboI"/>
    <property type="match status" value="1"/>
</dbReference>
<accession>A0ABP9UTL2</accession>
<sequence>MDFLLKREQTVIEVKMTRKGLGDRELGKQLIEDVARYSVHPDCKRLICFVYDPEGRVQNPAGITNDLSKKDDTFEVTVIIKPNA</sequence>
<keyword evidence="2" id="KW-1185">Reference proteome</keyword>
<organism evidence="1 2">
    <name type="scientific">Haloferula sargassicola</name>
    <dbReference type="NCBI Taxonomy" id="490096"/>
    <lineage>
        <taxon>Bacteria</taxon>
        <taxon>Pseudomonadati</taxon>
        <taxon>Verrucomicrobiota</taxon>
        <taxon>Verrucomicrobiia</taxon>
        <taxon>Verrucomicrobiales</taxon>
        <taxon>Verrucomicrobiaceae</taxon>
        <taxon>Haloferula</taxon>
    </lineage>
</organism>
<gene>
    <name evidence="1" type="ORF">Hsar01_04113</name>
</gene>
<evidence type="ECO:0000313" key="1">
    <source>
        <dbReference type="EMBL" id="GAA5484860.1"/>
    </source>
</evidence>
<name>A0ABP9UTL2_9BACT</name>
<proteinExistence type="predicted"/>
<evidence type="ECO:0000313" key="2">
    <source>
        <dbReference type="Proteomes" id="UP001476282"/>
    </source>
</evidence>
<dbReference type="Proteomes" id="UP001476282">
    <property type="component" value="Unassembled WGS sequence"/>
</dbReference>
<reference evidence="1 2" key="1">
    <citation type="submission" date="2024-02" db="EMBL/GenBank/DDBJ databases">
        <title>Haloferula sargassicola NBRC 104335.</title>
        <authorList>
            <person name="Ichikawa N."/>
            <person name="Katano-Makiyama Y."/>
            <person name="Hidaka K."/>
        </authorList>
    </citation>
    <scope>NUCLEOTIDE SEQUENCE [LARGE SCALE GENOMIC DNA]</scope>
    <source>
        <strain evidence="1 2">NBRC 104335</strain>
    </source>
</reference>
<dbReference type="EMBL" id="BAABRI010000048">
    <property type="protein sequence ID" value="GAA5484860.1"/>
    <property type="molecule type" value="Genomic_DNA"/>
</dbReference>